<dbReference type="PROSITE" id="PS51841">
    <property type="entry name" value="LTD"/>
    <property type="match status" value="1"/>
</dbReference>
<protein>
    <submittedName>
        <fullName evidence="2">YukJ</fullName>
    </submittedName>
</protein>
<keyword evidence="3" id="KW-1185">Reference proteome</keyword>
<dbReference type="InterPro" id="IPR001322">
    <property type="entry name" value="Lamin_tail_dom"/>
</dbReference>
<evidence type="ECO:0000313" key="2">
    <source>
        <dbReference type="EMBL" id="KAF4340070.1"/>
    </source>
</evidence>
<comment type="caution">
    <text evidence="2">The sequence shown here is derived from an EMBL/GenBank/DDBJ whole genome shotgun (WGS) entry which is preliminary data.</text>
</comment>
<sequence length="698" mass="79200">MDYPYGAEHGSTKETEAPLEVDLFKYELEDMDVFEDVEVDLQVFVRLARLGLFDEASRRFERYLARHQSIFSVLVENLDMLLQASRYQDVIINIEKEEGLRRNPTTHDETDPDGQSQLLAAMKVLAKVHLDMLEEDALLAELEDCRGYLERKWPRDTREYSDAILIHLAEVYLGIVTAGLEFRLIREQYRLRYCNPPWTTEETPEWYGFCTWYKELMEIGCHWEAQRIQRMLIPKVTFDQAEKTIIQIDLQKVIKDAKETGDYDEPFVLSMLAISNNVCDYLLKEAAKSRAQLANLASDYLAISRSLKAELCQNSTLDIINRSLPVKQVDELELKLKDTKQKTAETQTRTPSAKGIARYGVWKATPVRYNVEDPHLDWVSPHLQLFVHDKGGQEALAAVDIKSENRDSRLVYLITSDFTHHITEKLAQLDPGFHVLTGTLEQKLDGLALDFIRSNLFDPTNGRILSHDIDNTGHDMLDQLRPILDRAISQKSRVYIYGSQFSDGTGIHDIHMNQGNAGRWGRENGVFQDGALIFEFVDHWEAVFIGFASQAVQTEDGPGLAGHPLQQQDFMTWADLLAPDKGVPGLEPNDSSVVITQALVNPRGSDQQPGVPKQTISLKNRTSYEVDLTGWQIRNMMGQAQRLPSNFHIGPSASMTIEVHIPISNQGGTISLLNRQGLVQHGVSYTKVEADRATVVFE</sequence>
<reference evidence="2" key="1">
    <citation type="journal article" date="2017" name="Mycologia">
        <title>Fusarium algeriense, sp. nov., a novel toxigenic crown rot pathogen of durum wheat from Algeria is nested in the Fusarium burgessii species complex.</title>
        <authorList>
            <person name="Laraba I."/>
            <person name="Keddad A."/>
            <person name="Boureghda H."/>
            <person name="Abdallah N."/>
            <person name="Vaughan M.M."/>
            <person name="Proctor R.H."/>
            <person name="Busman M."/>
            <person name="O'Donnell K."/>
        </authorList>
    </citation>
    <scope>NUCLEOTIDE SEQUENCE</scope>
    <source>
        <strain evidence="2">NRRL 25174</strain>
    </source>
</reference>
<organism evidence="2 3">
    <name type="scientific">Fusarium beomiforme</name>
    <dbReference type="NCBI Taxonomy" id="44412"/>
    <lineage>
        <taxon>Eukaryota</taxon>
        <taxon>Fungi</taxon>
        <taxon>Dikarya</taxon>
        <taxon>Ascomycota</taxon>
        <taxon>Pezizomycotina</taxon>
        <taxon>Sordariomycetes</taxon>
        <taxon>Hypocreomycetidae</taxon>
        <taxon>Hypocreales</taxon>
        <taxon>Nectriaceae</taxon>
        <taxon>Fusarium</taxon>
        <taxon>Fusarium burgessii species complex</taxon>
    </lineage>
</organism>
<dbReference type="OrthoDB" id="2580841at2759"/>
<name>A0A9P5AJU2_9HYPO</name>
<dbReference type="InterPro" id="IPR019268">
    <property type="entry name" value="DUF2278"/>
</dbReference>
<feature type="domain" description="LTD" evidence="1">
    <location>
        <begin position="572"/>
        <end position="697"/>
    </location>
</feature>
<dbReference type="SUPFAM" id="SSF74853">
    <property type="entry name" value="Lamin A/C globular tail domain"/>
    <property type="match status" value="1"/>
</dbReference>
<dbReference type="EMBL" id="PVQB02000249">
    <property type="protein sequence ID" value="KAF4340070.1"/>
    <property type="molecule type" value="Genomic_DNA"/>
</dbReference>
<evidence type="ECO:0000259" key="1">
    <source>
        <dbReference type="PROSITE" id="PS51841"/>
    </source>
</evidence>
<gene>
    <name evidence="2" type="ORF">FBEOM_6005</name>
</gene>
<dbReference type="InterPro" id="IPR036415">
    <property type="entry name" value="Lamin_tail_dom_sf"/>
</dbReference>
<dbReference type="AlphaFoldDB" id="A0A9P5AJU2"/>
<accession>A0A9P5AJU2</accession>
<evidence type="ECO:0000313" key="3">
    <source>
        <dbReference type="Proteomes" id="UP000730481"/>
    </source>
</evidence>
<reference evidence="2" key="2">
    <citation type="submission" date="2020-02" db="EMBL/GenBank/DDBJ databases">
        <title>Identification and distribution of gene clusters putatively required for synthesis of sphingolipid metabolism inhibitors in phylogenetically diverse species of the filamentous fungus Fusarium.</title>
        <authorList>
            <person name="Kim H.-S."/>
            <person name="Busman M."/>
            <person name="Brown D.W."/>
            <person name="Divon H."/>
            <person name="Uhlig S."/>
            <person name="Proctor R.H."/>
        </authorList>
    </citation>
    <scope>NUCLEOTIDE SEQUENCE</scope>
    <source>
        <strain evidence="2">NRRL 25174</strain>
    </source>
</reference>
<proteinExistence type="predicted"/>
<dbReference type="Pfam" id="PF10042">
    <property type="entry name" value="DUF2278"/>
    <property type="match status" value="1"/>
</dbReference>
<dbReference type="Proteomes" id="UP000730481">
    <property type="component" value="Unassembled WGS sequence"/>
</dbReference>